<name>A0AAD2TLF5_PARDI</name>
<dbReference type="AlphaFoldDB" id="A0AAD2TLF5"/>
<accession>A0AAD2TLF5</accession>
<evidence type="ECO:0000313" key="1">
    <source>
        <dbReference type="EMBL" id="EKN20731.1"/>
    </source>
</evidence>
<comment type="caution">
    <text evidence="1">The sequence shown here is derived from an EMBL/GenBank/DDBJ whole genome shotgun (WGS) entry which is preliminary data.</text>
</comment>
<dbReference type="Gene3D" id="2.70.50.70">
    <property type="match status" value="1"/>
</dbReference>
<gene>
    <name evidence="1" type="ORF">HMPREF1059_04064</name>
</gene>
<dbReference type="Proteomes" id="UP000006262">
    <property type="component" value="Unassembled WGS sequence"/>
</dbReference>
<sequence length="62" mass="6780">MKKVLKGWLIDNSVTTDNKTDKILLLASAGSLTLDDVPVSCFCVLQAQYNFMRGSKAMVNSV</sequence>
<protein>
    <submittedName>
        <fullName evidence="1">Uncharacterized protein</fullName>
    </submittedName>
</protein>
<reference evidence="1 2" key="1">
    <citation type="submission" date="2012-02" db="EMBL/GenBank/DDBJ databases">
        <title>The Genome Sequence of Parabacteroides distasonis CL09T03C24.</title>
        <authorList>
            <consortium name="The Broad Institute Genome Sequencing Platform"/>
            <person name="Earl A."/>
            <person name="Ward D."/>
            <person name="Feldgarden M."/>
            <person name="Gevers D."/>
            <person name="Zitomersky N.L."/>
            <person name="Coyne M.J."/>
            <person name="Comstock L.E."/>
            <person name="Young S.K."/>
            <person name="Zeng Q."/>
            <person name="Gargeya S."/>
            <person name="Fitzgerald M."/>
            <person name="Haas B."/>
            <person name="Abouelleil A."/>
            <person name="Alvarado L."/>
            <person name="Arachchi H.M."/>
            <person name="Berlin A."/>
            <person name="Chapman S.B."/>
            <person name="Gearin G."/>
            <person name="Goldberg J."/>
            <person name="Griggs A."/>
            <person name="Gujja S."/>
            <person name="Hansen M."/>
            <person name="Heiman D."/>
            <person name="Howarth C."/>
            <person name="Larimer J."/>
            <person name="Lui A."/>
            <person name="MacDonald P.J.P."/>
            <person name="McCowen C."/>
            <person name="Montmayeur A."/>
            <person name="Murphy C."/>
            <person name="Neiman D."/>
            <person name="Pearson M."/>
            <person name="Priest M."/>
            <person name="Roberts A."/>
            <person name="Saif S."/>
            <person name="Shea T."/>
            <person name="Sisk P."/>
            <person name="Stolte C."/>
            <person name="Sykes S."/>
            <person name="Wortman J."/>
            <person name="Nusbaum C."/>
            <person name="Birren B."/>
        </authorList>
    </citation>
    <scope>NUCLEOTIDE SEQUENCE [LARGE SCALE GENOMIC DNA]</scope>
    <source>
        <strain evidence="1 2">CL09T03C24</strain>
    </source>
</reference>
<dbReference type="EMBL" id="AGZN01000043">
    <property type="protein sequence ID" value="EKN20731.1"/>
    <property type="molecule type" value="Genomic_DNA"/>
</dbReference>
<proteinExistence type="predicted"/>
<evidence type="ECO:0000313" key="2">
    <source>
        <dbReference type="Proteomes" id="UP000006262"/>
    </source>
</evidence>
<organism evidence="1 2">
    <name type="scientific">Parabacteroides distasonis CL09T03C24</name>
    <dbReference type="NCBI Taxonomy" id="999417"/>
    <lineage>
        <taxon>Bacteria</taxon>
        <taxon>Pseudomonadati</taxon>
        <taxon>Bacteroidota</taxon>
        <taxon>Bacteroidia</taxon>
        <taxon>Bacteroidales</taxon>
        <taxon>Tannerellaceae</taxon>
        <taxon>Parabacteroides</taxon>
    </lineage>
</organism>